<dbReference type="EMBL" id="LN483157">
    <property type="protein sequence ID" value="CED83586.1"/>
    <property type="molecule type" value="Genomic_DNA"/>
</dbReference>
<sequence length="184" mass="20073">MVFDLVSFYKTSNSLETETYMMDSAKYGWSIVWIALGIEALNIWIGSWFLFKPLLIGLVHIWALQNATAKVSILGLVSIPAIYYPMVLIFFVFIQSGQLLSPTSGLVAAHAYHTLTRNLPENRQSGFLVEPPSWWRAAFASRPAVVRTGFGTAMQSDKSCAGGPNQGSSGGGHLWGSGNRLGSL</sequence>
<dbReference type="GO" id="GO:0005789">
    <property type="term" value="C:endoplasmic reticulum membrane"/>
    <property type="evidence" value="ECO:0007669"/>
    <property type="project" value="UniProtKB-SubCell"/>
</dbReference>
<keyword evidence="3 7" id="KW-0812">Transmembrane</keyword>
<feature type="transmembrane region" description="Helical" evidence="7">
    <location>
        <begin position="71"/>
        <end position="94"/>
    </location>
</feature>
<proteinExistence type="inferred from homology"/>
<evidence type="ECO:0000256" key="4">
    <source>
        <dbReference type="ARBA" id="ARBA00022824"/>
    </source>
</evidence>
<keyword evidence="4 7" id="KW-0256">Endoplasmic reticulum</keyword>
<organism evidence="9">
    <name type="scientific">Phaffia rhodozyma</name>
    <name type="common">Yeast</name>
    <name type="synonym">Xanthophyllomyces dendrorhous</name>
    <dbReference type="NCBI Taxonomy" id="264483"/>
    <lineage>
        <taxon>Eukaryota</taxon>
        <taxon>Fungi</taxon>
        <taxon>Dikarya</taxon>
        <taxon>Basidiomycota</taxon>
        <taxon>Agaricomycotina</taxon>
        <taxon>Tremellomycetes</taxon>
        <taxon>Cystofilobasidiales</taxon>
        <taxon>Mrakiaceae</taxon>
        <taxon>Phaffia</taxon>
    </lineage>
</organism>
<comment type="function">
    <text evidence="7">May be involved in the degradation of misfolded endoplasmic reticulum (ER) luminal proteins.</text>
</comment>
<evidence type="ECO:0000256" key="6">
    <source>
        <dbReference type="ARBA" id="ARBA00023136"/>
    </source>
</evidence>
<evidence type="ECO:0000256" key="3">
    <source>
        <dbReference type="ARBA" id="ARBA00022692"/>
    </source>
</evidence>
<dbReference type="InterPro" id="IPR007599">
    <property type="entry name" value="DER1"/>
</dbReference>
<evidence type="ECO:0000256" key="8">
    <source>
        <dbReference type="SAM" id="MobiDB-lite"/>
    </source>
</evidence>
<feature type="compositionally biased region" description="Gly residues" evidence="8">
    <location>
        <begin position="164"/>
        <end position="175"/>
    </location>
</feature>
<evidence type="ECO:0000313" key="9">
    <source>
        <dbReference type="EMBL" id="CED83586.1"/>
    </source>
</evidence>
<accession>A0A0F7SQC3</accession>
<dbReference type="PANTHER" id="PTHR11009">
    <property type="entry name" value="DER1-LIKE PROTEIN, DERLIN"/>
    <property type="match status" value="1"/>
</dbReference>
<dbReference type="Pfam" id="PF04511">
    <property type="entry name" value="DER1"/>
    <property type="match status" value="1"/>
</dbReference>
<evidence type="ECO:0000256" key="2">
    <source>
        <dbReference type="ARBA" id="ARBA00008917"/>
    </source>
</evidence>
<evidence type="ECO:0000256" key="5">
    <source>
        <dbReference type="ARBA" id="ARBA00022989"/>
    </source>
</evidence>
<comment type="caution">
    <text evidence="7">Lacks conserved residue(s) required for the propagation of feature annotation.</text>
</comment>
<keyword evidence="6 7" id="KW-0472">Membrane</keyword>
<feature type="region of interest" description="Disordered" evidence="8">
    <location>
        <begin position="157"/>
        <end position="184"/>
    </location>
</feature>
<evidence type="ECO:0000256" key="7">
    <source>
        <dbReference type="RuleBase" id="RU363059"/>
    </source>
</evidence>
<dbReference type="AlphaFoldDB" id="A0A0F7SQC3"/>
<protein>
    <recommendedName>
        <fullName evidence="7">Derlin</fullName>
    </recommendedName>
</protein>
<dbReference type="GO" id="GO:0006950">
    <property type="term" value="P:response to stress"/>
    <property type="evidence" value="ECO:0007669"/>
    <property type="project" value="UniProtKB-ARBA"/>
</dbReference>
<reference evidence="9" key="1">
    <citation type="submission" date="2014-08" db="EMBL/GenBank/DDBJ databases">
        <authorList>
            <person name="Sharma Rahul"/>
            <person name="Thines Marco"/>
        </authorList>
    </citation>
    <scope>NUCLEOTIDE SEQUENCE</scope>
</reference>
<keyword evidence="5 7" id="KW-1133">Transmembrane helix</keyword>
<feature type="transmembrane region" description="Helical" evidence="7">
    <location>
        <begin position="31"/>
        <end position="51"/>
    </location>
</feature>
<comment type="similarity">
    <text evidence="2 7">Belongs to the derlin family.</text>
</comment>
<name>A0A0F7SQC3_PHARH</name>
<comment type="subcellular location">
    <subcellularLocation>
        <location evidence="1 7">Endoplasmic reticulum membrane</location>
        <topology evidence="1 7">Multi-pass membrane protein</topology>
    </subcellularLocation>
</comment>
<evidence type="ECO:0000256" key="1">
    <source>
        <dbReference type="ARBA" id="ARBA00004477"/>
    </source>
</evidence>